<keyword evidence="3" id="KW-1185">Reference proteome</keyword>
<accession>A0A6N9HF46</accession>
<dbReference type="Pfam" id="PF20329">
    <property type="entry name" value="DUF6624"/>
    <property type="match status" value="1"/>
</dbReference>
<protein>
    <submittedName>
        <fullName evidence="2">Uncharacterized protein</fullName>
    </submittedName>
</protein>
<gene>
    <name evidence="2" type="ORF">GTP41_07875</name>
</gene>
<dbReference type="EMBL" id="WWCJ01000005">
    <property type="protein sequence ID" value="MYN02019.1"/>
    <property type="molecule type" value="Genomic_DNA"/>
</dbReference>
<name>A0A6N9HF46_9BURK</name>
<dbReference type="AlphaFoldDB" id="A0A6N9HF46"/>
<dbReference type="Proteomes" id="UP000448575">
    <property type="component" value="Unassembled WGS sequence"/>
</dbReference>
<evidence type="ECO:0000313" key="2">
    <source>
        <dbReference type="EMBL" id="MYN02019.1"/>
    </source>
</evidence>
<reference evidence="2 3" key="1">
    <citation type="submission" date="2019-12" db="EMBL/GenBank/DDBJ databases">
        <title>Novel species isolated from a subtropical stream in China.</title>
        <authorList>
            <person name="Lu H."/>
        </authorList>
    </citation>
    <scope>NUCLEOTIDE SEQUENCE [LARGE SCALE GENOMIC DNA]</scope>
    <source>
        <strain evidence="2 3">DS3</strain>
    </source>
</reference>
<evidence type="ECO:0000313" key="3">
    <source>
        <dbReference type="Proteomes" id="UP000448575"/>
    </source>
</evidence>
<feature type="signal peptide" evidence="1">
    <location>
        <begin position="1"/>
        <end position="20"/>
    </location>
</feature>
<comment type="caution">
    <text evidence="2">The sequence shown here is derived from an EMBL/GenBank/DDBJ whole genome shotgun (WGS) entry which is preliminary data.</text>
</comment>
<feature type="chain" id="PRO_5027061481" evidence="1">
    <location>
        <begin position="21"/>
        <end position="183"/>
    </location>
</feature>
<sequence length="183" mass="20339">MSRIISALIASLLLASLAHADIDPALQRELLQMKERDQAVRTAQPIDFEKFRAVDSANTQRLKEIIAQYGWPSISKVGKPAARAAWLLAQHADEDRDFQRSVLALLEKLPAGEVEPRNFAYLHDRVTTPQRYGTQGSCDDSGKWVAFEIEDPAGLDQRRASVGLGPHAEYIPLVSQYCSRTAP</sequence>
<dbReference type="RefSeq" id="WP_161025030.1">
    <property type="nucleotide sequence ID" value="NZ_WWCJ01000005.1"/>
</dbReference>
<organism evidence="2 3">
    <name type="scientific">Pseudoduganella guangdongensis</name>
    <dbReference type="NCBI Taxonomy" id="2692179"/>
    <lineage>
        <taxon>Bacteria</taxon>
        <taxon>Pseudomonadati</taxon>
        <taxon>Pseudomonadota</taxon>
        <taxon>Betaproteobacteria</taxon>
        <taxon>Burkholderiales</taxon>
        <taxon>Oxalobacteraceae</taxon>
        <taxon>Telluria group</taxon>
        <taxon>Pseudoduganella</taxon>
    </lineage>
</organism>
<evidence type="ECO:0000256" key="1">
    <source>
        <dbReference type="SAM" id="SignalP"/>
    </source>
</evidence>
<dbReference type="InterPro" id="IPR046732">
    <property type="entry name" value="DUF6624"/>
</dbReference>
<proteinExistence type="predicted"/>
<keyword evidence="1" id="KW-0732">Signal</keyword>